<dbReference type="EMBL" id="AKWH02000073">
    <property type="protein sequence ID" value="EKO49849.1"/>
    <property type="molecule type" value="Genomic_DNA"/>
</dbReference>
<dbReference type="Proteomes" id="UP000006339">
    <property type="component" value="Unassembled WGS sequence"/>
</dbReference>
<reference evidence="1" key="1">
    <citation type="submission" date="2012-10" db="EMBL/GenBank/DDBJ databases">
        <authorList>
            <person name="Harkins D.M."/>
            <person name="Durkin A.S."/>
            <person name="Brinkac L.M."/>
            <person name="Selengut J.D."/>
            <person name="Sanka R."/>
            <person name="DePew J."/>
            <person name="Purushe J."/>
            <person name="Picardeau M."/>
            <person name="Werts C."/>
            <person name="Goarant C."/>
            <person name="Vinetz J.M."/>
            <person name="Sutton G.G."/>
            <person name="Nelson W.C."/>
            <person name="Fouts D.E."/>
        </authorList>
    </citation>
    <scope>NUCLEOTIDE SEQUENCE [LARGE SCALE GENOMIC DNA]</scope>
    <source>
        <strain evidence="1">200802841</strain>
    </source>
</reference>
<proteinExistence type="predicted"/>
<keyword evidence="2" id="KW-1185">Reference proteome</keyword>
<evidence type="ECO:0000313" key="1">
    <source>
        <dbReference type="EMBL" id="EKO49849.1"/>
    </source>
</evidence>
<dbReference type="AlphaFoldDB" id="A0A828XRR0"/>
<comment type="caution">
    <text evidence="1">The sequence shown here is derived from an EMBL/GenBank/DDBJ whole genome shotgun (WGS) entry which is preliminary data.</text>
</comment>
<organism evidence="1 2">
    <name type="scientific">Leptospira kirschneri str. 200802841</name>
    <dbReference type="NCBI Taxonomy" id="1193047"/>
    <lineage>
        <taxon>Bacteria</taxon>
        <taxon>Pseudomonadati</taxon>
        <taxon>Spirochaetota</taxon>
        <taxon>Spirochaetia</taxon>
        <taxon>Leptospirales</taxon>
        <taxon>Leptospiraceae</taxon>
        <taxon>Leptospira</taxon>
    </lineage>
</organism>
<name>A0A828XRR0_9LEPT</name>
<gene>
    <name evidence="1" type="ORF">LEP1GSC131_0993</name>
</gene>
<accession>A0A828XRR0</accession>
<protein>
    <submittedName>
        <fullName evidence="1">Uncharacterized protein</fullName>
    </submittedName>
</protein>
<sequence length="45" mass="5551">MIYFFYEFFLSIISFAYVFPHQNLSVKFKFAVVPTFYFLLKNRIL</sequence>
<evidence type="ECO:0000313" key="2">
    <source>
        <dbReference type="Proteomes" id="UP000006339"/>
    </source>
</evidence>